<evidence type="ECO:0000313" key="3">
    <source>
        <dbReference type="EMBL" id="MBG0562819.1"/>
    </source>
</evidence>
<dbReference type="PANTHER" id="PTHR14239:SF10">
    <property type="entry name" value="REDUCTASE"/>
    <property type="match status" value="1"/>
</dbReference>
<comment type="caution">
    <text evidence="3">The sequence shown here is derived from an EMBL/GenBank/DDBJ whole genome shotgun (WGS) entry which is preliminary data.</text>
</comment>
<organism evidence="3 4">
    <name type="scientific">Actinoplanes aureus</name>
    <dbReference type="NCBI Taxonomy" id="2792083"/>
    <lineage>
        <taxon>Bacteria</taxon>
        <taxon>Bacillati</taxon>
        <taxon>Actinomycetota</taxon>
        <taxon>Actinomycetes</taxon>
        <taxon>Micromonosporales</taxon>
        <taxon>Micromonosporaceae</taxon>
        <taxon>Actinoplanes</taxon>
    </lineage>
</organism>
<dbReference type="EMBL" id="JADQTO010000006">
    <property type="protein sequence ID" value="MBG0562819.1"/>
    <property type="molecule type" value="Genomic_DNA"/>
</dbReference>
<sequence>MRIGVIGAGRLGGTLAAWCAESGHDVAVTSRHPEQLRELVDRMNWRMRVMPVPEAASFGEMVIFAPNWASAKEAVDLTLGGIEGKVVIDATNPADPVPGAPGPGGLAGMPGVFSGGGGFTDEGASSKSSVEVAAAVTGPPGEAADRMLARAGGKSGLETLIEWAPEAHWVKAFNTIPAEVLNRRRGHDPLLAEFVCTDQPDARAAASRIIRELGFAPFYAGGAKAARLTETGGPLQSREVDVQDATDVLAEALTALR</sequence>
<dbReference type="RefSeq" id="WP_196414613.1">
    <property type="nucleotide sequence ID" value="NZ_JADQTO010000006.1"/>
</dbReference>
<feature type="domain" description="Pyrroline-5-carboxylate reductase catalytic N-terminal" evidence="2">
    <location>
        <begin position="2"/>
        <end position="93"/>
    </location>
</feature>
<dbReference type="InterPro" id="IPR036291">
    <property type="entry name" value="NAD(P)-bd_dom_sf"/>
</dbReference>
<evidence type="ECO:0000259" key="2">
    <source>
        <dbReference type="Pfam" id="PF03807"/>
    </source>
</evidence>
<accession>A0A931C5Y5</accession>
<keyword evidence="4" id="KW-1185">Reference proteome</keyword>
<dbReference type="SUPFAM" id="SSF51735">
    <property type="entry name" value="NAD(P)-binding Rossmann-fold domains"/>
    <property type="match status" value="1"/>
</dbReference>
<evidence type="ECO:0000256" key="1">
    <source>
        <dbReference type="ARBA" id="ARBA00023002"/>
    </source>
</evidence>
<dbReference type="InterPro" id="IPR028939">
    <property type="entry name" value="P5C_Rdtase_cat_N"/>
</dbReference>
<keyword evidence="1" id="KW-0560">Oxidoreductase</keyword>
<dbReference type="GO" id="GO:0016491">
    <property type="term" value="F:oxidoreductase activity"/>
    <property type="evidence" value="ECO:0007669"/>
    <property type="project" value="UniProtKB-KW"/>
</dbReference>
<dbReference type="AlphaFoldDB" id="A0A931C5Y5"/>
<dbReference type="Pfam" id="PF03807">
    <property type="entry name" value="F420_oxidored"/>
    <property type="match status" value="1"/>
</dbReference>
<reference evidence="3" key="1">
    <citation type="submission" date="2020-11" db="EMBL/GenBank/DDBJ databases">
        <title>Isolation and identification of active actinomycetes.</title>
        <authorList>
            <person name="Sun X."/>
        </authorList>
    </citation>
    <scope>NUCLEOTIDE SEQUENCE</scope>
    <source>
        <strain evidence="3">NEAU-A11</strain>
    </source>
</reference>
<name>A0A931C5Y5_9ACTN</name>
<dbReference type="Proteomes" id="UP000598146">
    <property type="component" value="Unassembled WGS sequence"/>
</dbReference>
<dbReference type="PANTHER" id="PTHR14239">
    <property type="entry name" value="DUDULIN-RELATED"/>
    <property type="match status" value="1"/>
</dbReference>
<evidence type="ECO:0000313" key="4">
    <source>
        <dbReference type="Proteomes" id="UP000598146"/>
    </source>
</evidence>
<protein>
    <submittedName>
        <fullName evidence="3">NAD(P)-binding domain-containing protein</fullName>
    </submittedName>
</protein>
<proteinExistence type="predicted"/>
<dbReference type="Gene3D" id="3.40.50.720">
    <property type="entry name" value="NAD(P)-binding Rossmann-like Domain"/>
    <property type="match status" value="1"/>
</dbReference>
<dbReference type="InterPro" id="IPR051267">
    <property type="entry name" value="STEAP_metalloreductase"/>
</dbReference>
<gene>
    <name evidence="3" type="ORF">I4J89_15285</name>
</gene>